<reference evidence="3" key="1">
    <citation type="submission" date="2021-02" db="EMBL/GenBank/DDBJ databases">
        <authorList>
            <person name="Dougan E. K."/>
            <person name="Rhodes N."/>
            <person name="Thang M."/>
            <person name="Chan C."/>
        </authorList>
    </citation>
    <scope>NUCLEOTIDE SEQUENCE</scope>
</reference>
<feature type="region of interest" description="Disordered" evidence="2">
    <location>
        <begin position="116"/>
        <end position="158"/>
    </location>
</feature>
<feature type="region of interest" description="Disordered" evidence="2">
    <location>
        <begin position="170"/>
        <end position="208"/>
    </location>
</feature>
<feature type="region of interest" description="Disordered" evidence="2">
    <location>
        <begin position="681"/>
        <end position="704"/>
    </location>
</feature>
<name>A0A813DJU6_POLGL</name>
<sequence length="704" mass="78048">AEASPEALAALEAQLVSRITAELTALRTSEEEKRRGSMQKLTDFEVELTTALEERMKEADGLLERRLIEVSEALKQRQLDAEERLSGLQGQVCRRLEEMESGGSEVRRRLEQVESAAVSDRSRVSETARSCSEALESTKDQFSTLRQRSQQLQDEGELAKEQISTCRHRLQQVAEEKDEARDQFSSLRQKLHQVQDEASSASADAERRSQRLEELIGTRVHEAESRHRLQQVAEEKDEARDQLSSLQQRLHQVQDEATAAAADAERRSQRLEEMIGTRVREAESRLLAPSEAERRLVRLEDSLSSRLREAEDGLLSAHKGLEAQHQDLRRSVDELQQRPAAAGPSEAAEHSAQLEELRRGLDLKLAAASAQLEASEQRVVRQGLEAIRESLEDSEKRWTGSHEAIVERQRRQQDLIQDLLAAAARRSDDAHAFTTALASTELERLGGRLESLASRVTIAEEAAASAKAAVARELEHHCCERQVENLAARLAAVEGGSAGPGRSRKDRGLLEEEASAALHLELQRAAEAREAGLQQAQRLEALAQRAEAAEEQRSAAASAAEAAALAAREGTAACLSLTEEVTAARRSSEVEERLEAQLELSESRQRVALHELRSRLEEDLSFRRLPGHPEECASGAESEPPWLRPIFELECELKTLLAAQAEDSASVLRSVAQMVEEIQQSSCPPSPWATSRMNRSRACDSSFG</sequence>
<keyword evidence="4" id="KW-1185">Reference proteome</keyword>
<feature type="compositionally biased region" description="Polar residues" evidence="2">
    <location>
        <begin position="242"/>
        <end position="251"/>
    </location>
</feature>
<feature type="compositionally biased region" description="Basic and acidic residues" evidence="2">
    <location>
        <begin position="222"/>
        <end position="241"/>
    </location>
</feature>
<dbReference type="AlphaFoldDB" id="A0A813DJU6"/>
<evidence type="ECO:0000313" key="4">
    <source>
        <dbReference type="Proteomes" id="UP000654075"/>
    </source>
</evidence>
<feature type="region of interest" description="Disordered" evidence="2">
    <location>
        <begin position="334"/>
        <end position="353"/>
    </location>
</feature>
<gene>
    <name evidence="3" type="ORF">PGLA1383_LOCUS5364</name>
</gene>
<protein>
    <submittedName>
        <fullName evidence="3">Uncharacterized protein</fullName>
    </submittedName>
</protein>
<keyword evidence="1" id="KW-0175">Coiled coil</keyword>
<evidence type="ECO:0000256" key="2">
    <source>
        <dbReference type="SAM" id="MobiDB-lite"/>
    </source>
</evidence>
<feature type="non-terminal residue" evidence="3">
    <location>
        <position position="1"/>
    </location>
</feature>
<organism evidence="3 4">
    <name type="scientific">Polarella glacialis</name>
    <name type="common">Dinoflagellate</name>
    <dbReference type="NCBI Taxonomy" id="89957"/>
    <lineage>
        <taxon>Eukaryota</taxon>
        <taxon>Sar</taxon>
        <taxon>Alveolata</taxon>
        <taxon>Dinophyceae</taxon>
        <taxon>Suessiales</taxon>
        <taxon>Suessiaceae</taxon>
        <taxon>Polarella</taxon>
    </lineage>
</organism>
<feature type="compositionally biased region" description="Polar residues" evidence="2">
    <location>
        <begin position="140"/>
        <end position="153"/>
    </location>
</feature>
<feature type="coiled-coil region" evidence="1">
    <location>
        <begin position="529"/>
        <end position="559"/>
    </location>
</feature>
<dbReference type="EMBL" id="CAJNNV010002106">
    <property type="protein sequence ID" value="CAE8586506.1"/>
    <property type="molecule type" value="Genomic_DNA"/>
</dbReference>
<evidence type="ECO:0000313" key="3">
    <source>
        <dbReference type="EMBL" id="CAE8586506.1"/>
    </source>
</evidence>
<feature type="region of interest" description="Disordered" evidence="2">
    <location>
        <begin position="222"/>
        <end position="267"/>
    </location>
</feature>
<comment type="caution">
    <text evidence="3">The sequence shown here is derived from an EMBL/GenBank/DDBJ whole genome shotgun (WGS) entry which is preliminary data.</text>
</comment>
<feature type="compositionally biased region" description="Polar residues" evidence="2">
    <location>
        <begin position="681"/>
        <end position="693"/>
    </location>
</feature>
<accession>A0A813DJU6</accession>
<evidence type="ECO:0000256" key="1">
    <source>
        <dbReference type="SAM" id="Coils"/>
    </source>
</evidence>
<proteinExistence type="predicted"/>
<dbReference type="OrthoDB" id="426364at2759"/>
<dbReference type="Proteomes" id="UP000654075">
    <property type="component" value="Unassembled WGS sequence"/>
</dbReference>